<evidence type="ECO:0000313" key="2">
    <source>
        <dbReference type="Proteomes" id="UP000706039"/>
    </source>
</evidence>
<gene>
    <name evidence="1" type="ORF">K7G82_18905</name>
</gene>
<dbReference type="SUPFAM" id="SSF51197">
    <property type="entry name" value="Clavaminate synthase-like"/>
    <property type="match status" value="1"/>
</dbReference>
<proteinExistence type="predicted"/>
<dbReference type="Gene3D" id="2.60.120.620">
    <property type="entry name" value="q2cbj1_9rhob like domain"/>
    <property type="match status" value="1"/>
</dbReference>
<sequence>MASRLIRPITDAEVDAFETTGAVCLRGMFDAGWVARMREAMDRVLADPGPIHIEAAADGGRLAVETYVWRRDAAFRDYAFASPASAIAARLLRAEKVNLLFDQMLVKEPMTPTPTSWHQDGPNWPIHGTQALSLWMALDDVDQQSGAMRYASGSHEGPAYASSTNFVRHIRPDAKNTSGDPCPDFDAIENGPEVIGWDVQPGDVLAHHMWTAHAANGNLSPDRRRRAHTTRWAGETARFQTGYYKLRMPFTPTLADGDPLDSEHFPAVPFERDWELVEQV</sequence>
<keyword evidence="2" id="KW-1185">Reference proteome</keyword>
<dbReference type="PANTHER" id="PTHR20883">
    <property type="entry name" value="PHYTANOYL-COA DIOXYGENASE DOMAIN CONTAINING 1"/>
    <property type="match status" value="1"/>
</dbReference>
<dbReference type="PANTHER" id="PTHR20883:SF47">
    <property type="entry name" value="PHYTANOYL-COA DIOXYGENASE"/>
    <property type="match status" value="1"/>
</dbReference>
<keyword evidence="1" id="KW-0560">Oxidoreductase</keyword>
<comment type="caution">
    <text evidence="1">The sequence shown here is derived from an EMBL/GenBank/DDBJ whole genome shotgun (WGS) entry which is preliminary data.</text>
</comment>
<dbReference type="Proteomes" id="UP000706039">
    <property type="component" value="Unassembled WGS sequence"/>
</dbReference>
<name>A0ABS7PSR1_9SPHN</name>
<evidence type="ECO:0000313" key="1">
    <source>
        <dbReference type="EMBL" id="MBY8824382.1"/>
    </source>
</evidence>
<dbReference type="GO" id="GO:0051213">
    <property type="term" value="F:dioxygenase activity"/>
    <property type="evidence" value="ECO:0007669"/>
    <property type="project" value="UniProtKB-KW"/>
</dbReference>
<reference evidence="1 2" key="1">
    <citation type="submission" date="2021-08" db="EMBL/GenBank/DDBJ databases">
        <authorList>
            <person name="Tuo L."/>
        </authorList>
    </citation>
    <scope>NUCLEOTIDE SEQUENCE [LARGE SCALE GENOMIC DNA]</scope>
    <source>
        <strain evidence="1 2">JCM 31229</strain>
    </source>
</reference>
<keyword evidence="1" id="KW-0223">Dioxygenase</keyword>
<dbReference type="RefSeq" id="WP_222991494.1">
    <property type="nucleotide sequence ID" value="NZ_JAINVV010000009.1"/>
</dbReference>
<dbReference type="Pfam" id="PF05721">
    <property type="entry name" value="PhyH"/>
    <property type="match status" value="1"/>
</dbReference>
<dbReference type="InterPro" id="IPR008775">
    <property type="entry name" value="Phytyl_CoA_dOase-like"/>
</dbReference>
<dbReference type="EMBL" id="JAINVV010000009">
    <property type="protein sequence ID" value="MBY8824382.1"/>
    <property type="molecule type" value="Genomic_DNA"/>
</dbReference>
<organism evidence="1 2">
    <name type="scientific">Sphingomonas colocasiae</name>
    <dbReference type="NCBI Taxonomy" id="1848973"/>
    <lineage>
        <taxon>Bacteria</taxon>
        <taxon>Pseudomonadati</taxon>
        <taxon>Pseudomonadota</taxon>
        <taxon>Alphaproteobacteria</taxon>
        <taxon>Sphingomonadales</taxon>
        <taxon>Sphingomonadaceae</taxon>
        <taxon>Sphingomonas</taxon>
    </lineage>
</organism>
<protein>
    <submittedName>
        <fullName evidence="1">Phytanoyl-CoA dioxygenase family protein</fullName>
    </submittedName>
</protein>
<accession>A0ABS7PSR1</accession>